<comment type="cofactor">
    <cofactor evidence="1 5">
        <name>heme</name>
        <dbReference type="ChEBI" id="CHEBI:30413"/>
    </cofactor>
</comment>
<keyword evidence="8" id="KW-1185">Reference proteome</keyword>
<dbReference type="GO" id="GO:0020037">
    <property type="term" value="F:heme binding"/>
    <property type="evidence" value="ECO:0007669"/>
    <property type="project" value="InterPro"/>
</dbReference>
<dbReference type="GO" id="GO:0043386">
    <property type="term" value="P:mycotoxin biosynthetic process"/>
    <property type="evidence" value="ECO:0007669"/>
    <property type="project" value="UniProtKB-ARBA"/>
</dbReference>
<dbReference type="CDD" id="cd11062">
    <property type="entry name" value="CYP58-like"/>
    <property type="match status" value="1"/>
</dbReference>
<dbReference type="PRINTS" id="PR00385">
    <property type="entry name" value="P450"/>
</dbReference>
<comment type="caution">
    <text evidence="7">The sequence shown here is derived from an EMBL/GenBank/DDBJ whole genome shotgun (WGS) entry which is preliminary data.</text>
</comment>
<organism evidence="7 8">
    <name type="scientific">Penicillium salamii</name>
    <dbReference type="NCBI Taxonomy" id="1612424"/>
    <lineage>
        <taxon>Eukaryota</taxon>
        <taxon>Fungi</taxon>
        <taxon>Dikarya</taxon>
        <taxon>Ascomycota</taxon>
        <taxon>Pezizomycotina</taxon>
        <taxon>Eurotiomycetes</taxon>
        <taxon>Eurotiomycetidae</taxon>
        <taxon>Eurotiales</taxon>
        <taxon>Aspergillaceae</taxon>
        <taxon>Penicillium</taxon>
    </lineage>
</organism>
<dbReference type="InterPro" id="IPR017972">
    <property type="entry name" value="Cyt_P450_CS"/>
</dbReference>
<keyword evidence="5 6" id="KW-0349">Heme</keyword>
<accession>A0A9W4JSS2</accession>
<keyword evidence="4 5" id="KW-0408">Iron</keyword>
<dbReference type="GO" id="GO:0004497">
    <property type="term" value="F:monooxygenase activity"/>
    <property type="evidence" value="ECO:0007669"/>
    <property type="project" value="UniProtKB-KW"/>
</dbReference>
<dbReference type="InterPro" id="IPR050121">
    <property type="entry name" value="Cytochrome_P450_monoxygenase"/>
</dbReference>
<keyword evidence="3 6" id="KW-0560">Oxidoreductase</keyword>
<dbReference type="Gene3D" id="1.10.630.10">
    <property type="entry name" value="Cytochrome P450"/>
    <property type="match status" value="1"/>
</dbReference>
<dbReference type="InterPro" id="IPR002401">
    <property type="entry name" value="Cyt_P450_E_grp-I"/>
</dbReference>
<evidence type="ECO:0000256" key="3">
    <source>
        <dbReference type="ARBA" id="ARBA00023002"/>
    </source>
</evidence>
<dbReference type="EMBL" id="CAJVPG010000429">
    <property type="protein sequence ID" value="CAG8412198.1"/>
    <property type="molecule type" value="Genomic_DNA"/>
</dbReference>
<dbReference type="GO" id="GO:0016705">
    <property type="term" value="F:oxidoreductase activity, acting on paired donors, with incorporation or reduction of molecular oxygen"/>
    <property type="evidence" value="ECO:0007669"/>
    <property type="project" value="InterPro"/>
</dbReference>
<evidence type="ECO:0000256" key="5">
    <source>
        <dbReference type="PIRSR" id="PIRSR602401-1"/>
    </source>
</evidence>
<feature type="binding site" description="axial binding residue" evidence="5">
    <location>
        <position position="428"/>
    </location>
    <ligand>
        <name>heme</name>
        <dbReference type="ChEBI" id="CHEBI:30413"/>
    </ligand>
    <ligandPart>
        <name>Fe</name>
        <dbReference type="ChEBI" id="CHEBI:18248"/>
    </ligandPart>
</feature>
<evidence type="ECO:0000256" key="4">
    <source>
        <dbReference type="ARBA" id="ARBA00023004"/>
    </source>
</evidence>
<dbReference type="PANTHER" id="PTHR24305">
    <property type="entry name" value="CYTOCHROME P450"/>
    <property type="match status" value="1"/>
</dbReference>
<dbReference type="PROSITE" id="PS00086">
    <property type="entry name" value="CYTOCHROME_P450"/>
    <property type="match status" value="1"/>
</dbReference>
<evidence type="ECO:0000313" key="7">
    <source>
        <dbReference type="EMBL" id="CAG8412198.1"/>
    </source>
</evidence>
<dbReference type="OrthoDB" id="3945418at2759"/>
<dbReference type="InterPro" id="IPR001128">
    <property type="entry name" value="Cyt_P450"/>
</dbReference>
<dbReference type="PRINTS" id="PR00463">
    <property type="entry name" value="EP450I"/>
</dbReference>
<evidence type="ECO:0000313" key="8">
    <source>
        <dbReference type="Proteomes" id="UP001152649"/>
    </source>
</evidence>
<dbReference type="Proteomes" id="UP001152649">
    <property type="component" value="Unassembled WGS sequence"/>
</dbReference>
<reference evidence="7" key="1">
    <citation type="submission" date="2021-07" db="EMBL/GenBank/DDBJ databases">
        <authorList>
            <person name="Branca A.L. A."/>
        </authorList>
    </citation>
    <scope>NUCLEOTIDE SEQUENCE</scope>
</reference>
<dbReference type="PANTHER" id="PTHR24305:SF234">
    <property type="entry name" value="CYTOCHROME P450"/>
    <property type="match status" value="1"/>
</dbReference>
<gene>
    <name evidence="7" type="ORF">PSALAMII_LOCUS8941</name>
</gene>
<evidence type="ECO:0000256" key="6">
    <source>
        <dbReference type="RuleBase" id="RU000461"/>
    </source>
</evidence>
<comment type="similarity">
    <text evidence="6">Belongs to the cytochrome P450 family.</text>
</comment>
<protein>
    <recommendedName>
        <fullName evidence="9">Cytochrome P450</fullName>
    </recommendedName>
</protein>
<evidence type="ECO:0000256" key="2">
    <source>
        <dbReference type="ARBA" id="ARBA00022723"/>
    </source>
</evidence>
<dbReference type="InterPro" id="IPR036396">
    <property type="entry name" value="Cyt_P450_sf"/>
</dbReference>
<keyword evidence="6" id="KW-0503">Monooxygenase</keyword>
<dbReference type="AlphaFoldDB" id="A0A9W4JSS2"/>
<dbReference type="GO" id="GO:0005506">
    <property type="term" value="F:iron ion binding"/>
    <property type="evidence" value="ECO:0007669"/>
    <property type="project" value="InterPro"/>
</dbReference>
<name>A0A9W4JSS2_9EURO</name>
<dbReference type="Pfam" id="PF00067">
    <property type="entry name" value="p450"/>
    <property type="match status" value="1"/>
</dbReference>
<dbReference type="SUPFAM" id="SSF48264">
    <property type="entry name" value="Cytochrome P450"/>
    <property type="match status" value="1"/>
</dbReference>
<sequence>MVLIVGIGTLYAVRSIYRRHFHPLSQFPGAPEAASSTKWLYKTNRQGFPQHEFERLHKKYQSKVLRIAPNELHISDVHQYKVIYSQSKPFPKNPRFYDGFSLNHSLFAETDPALHKERRKTLNPLFPRSGVFKLEGVFHTKAAIMMKKIDRLREKDLINLYDAFRCFTLEVVMEFAFARSAHMLEEEESTFDSWFLRAFDSLASGLWTTHEWPALRKIGSHLPKSIVKILNKNVAGFLDVIDFAEDCVNHYEKHGNTTSHPVVFEHLMAVSHPQKVTEALDIMIAGADTTSSTLTAGVLHILSDEKVQNKLIQALQAVLPNDQGNLPLLELEKIDYLTACVKESLRIGMPVPGRLPRIVPDDLAHPFTVDGKVIPPGTVVSMSAYTMNYSEELWGPDARIFNPDRWLQPESKNLDQYLSTFSKGARMCIGQNIAVGEVTTMLAYLFRNFKLSLPPDFERPKQKDLFTMEYGKPGLLVKFEAVN</sequence>
<keyword evidence="2 5" id="KW-0479">Metal-binding</keyword>
<evidence type="ECO:0000256" key="1">
    <source>
        <dbReference type="ARBA" id="ARBA00001971"/>
    </source>
</evidence>
<proteinExistence type="inferred from homology"/>
<evidence type="ECO:0008006" key="9">
    <source>
        <dbReference type="Google" id="ProtNLM"/>
    </source>
</evidence>